<dbReference type="EMBL" id="CDQK01000006">
    <property type="protein sequence ID" value="CEP24316.1"/>
    <property type="molecule type" value="Genomic_DNA"/>
</dbReference>
<reference evidence="2" key="1">
    <citation type="journal article" date="2015" name="J. Biotechnol.">
        <title>The structure of the Cyberlindnera jadinii genome and its relation to Candida utilis analyzed by the occurrence of single nucleotide polymorphisms.</title>
        <authorList>
            <person name="Rupp O."/>
            <person name="Brinkrolf K."/>
            <person name="Buerth C."/>
            <person name="Kunigo M."/>
            <person name="Schneider J."/>
            <person name="Jaenicke S."/>
            <person name="Goesmann A."/>
            <person name="Puehler A."/>
            <person name="Jaeger K.-E."/>
            <person name="Ernst J.F."/>
        </authorList>
    </citation>
    <scope>NUCLEOTIDE SEQUENCE [LARGE SCALE GENOMIC DNA]</scope>
    <source>
        <strain evidence="2">ATCC 18201 / CBS 1600 / BCRC 20928 / JCM 3617 / NBRC 0987 / NRRL Y-1542</strain>
    </source>
</reference>
<name>A0A0H5C7Z9_CYBJN</name>
<sequence>MYNTGLSTFIGTPGCHQLINARCFLENFTGKQHLLEPKGVFTNLNMSETNRGLVLKYLQLPYHCYFCFN</sequence>
<protein>
    <submittedName>
        <fullName evidence="1">Uncharacterized protein</fullName>
    </submittedName>
</protein>
<gene>
    <name evidence="1" type="ORF">BN1211_5114</name>
</gene>
<evidence type="ECO:0000313" key="1">
    <source>
        <dbReference type="EMBL" id="CEP24316.1"/>
    </source>
</evidence>
<proteinExistence type="predicted"/>
<accession>A0A0H5C7Z9</accession>
<dbReference type="Proteomes" id="UP000038830">
    <property type="component" value="Unassembled WGS sequence"/>
</dbReference>
<organism evidence="1 2">
    <name type="scientific">Cyberlindnera jadinii (strain ATCC 18201 / CBS 1600 / BCRC 20928 / JCM 3617 / NBRC 0987 / NRRL Y-1542)</name>
    <name type="common">Torula yeast</name>
    <name type="synonym">Candida utilis</name>
    <dbReference type="NCBI Taxonomy" id="983966"/>
    <lineage>
        <taxon>Eukaryota</taxon>
        <taxon>Fungi</taxon>
        <taxon>Dikarya</taxon>
        <taxon>Ascomycota</taxon>
        <taxon>Saccharomycotina</taxon>
        <taxon>Saccharomycetes</taxon>
        <taxon>Phaffomycetales</taxon>
        <taxon>Phaffomycetaceae</taxon>
        <taxon>Cyberlindnera</taxon>
    </lineage>
</organism>
<dbReference type="AlphaFoldDB" id="A0A0H5C7Z9"/>
<evidence type="ECO:0000313" key="2">
    <source>
        <dbReference type="Proteomes" id="UP000038830"/>
    </source>
</evidence>